<dbReference type="VEuPathDB" id="FungiDB:PV09_05219"/>
<feature type="domain" description="Heterokaryon incompatibility" evidence="1">
    <location>
        <begin position="77"/>
        <end position="226"/>
    </location>
</feature>
<keyword evidence="3" id="KW-1185">Reference proteome</keyword>
<dbReference type="EMBL" id="KN847544">
    <property type="protein sequence ID" value="KIW03449.1"/>
    <property type="molecule type" value="Genomic_DNA"/>
</dbReference>
<dbReference type="PANTHER" id="PTHR24148">
    <property type="entry name" value="ANKYRIN REPEAT DOMAIN-CONTAINING PROTEIN 39 HOMOLOG-RELATED"/>
    <property type="match status" value="1"/>
</dbReference>
<evidence type="ECO:0000259" key="1">
    <source>
        <dbReference type="Pfam" id="PF06985"/>
    </source>
</evidence>
<dbReference type="OrthoDB" id="194358at2759"/>
<dbReference type="AlphaFoldDB" id="A0A0D2AWC0"/>
<evidence type="ECO:0000313" key="2">
    <source>
        <dbReference type="EMBL" id="KIW03449.1"/>
    </source>
</evidence>
<dbReference type="Proteomes" id="UP000053259">
    <property type="component" value="Unassembled WGS sequence"/>
</dbReference>
<reference evidence="2 3" key="1">
    <citation type="submission" date="2015-01" db="EMBL/GenBank/DDBJ databases">
        <title>The Genome Sequence of Ochroconis gallopava CBS43764.</title>
        <authorList>
            <consortium name="The Broad Institute Genomics Platform"/>
            <person name="Cuomo C."/>
            <person name="de Hoog S."/>
            <person name="Gorbushina A."/>
            <person name="Stielow B."/>
            <person name="Teixiera M."/>
            <person name="Abouelleil A."/>
            <person name="Chapman S.B."/>
            <person name="Priest M."/>
            <person name="Young S.K."/>
            <person name="Wortman J."/>
            <person name="Nusbaum C."/>
            <person name="Birren B."/>
        </authorList>
    </citation>
    <scope>NUCLEOTIDE SEQUENCE [LARGE SCALE GENOMIC DNA]</scope>
    <source>
        <strain evidence="2 3">CBS 43764</strain>
    </source>
</reference>
<protein>
    <recommendedName>
        <fullName evidence="1">Heterokaryon incompatibility domain-containing protein</fullName>
    </recommendedName>
</protein>
<dbReference type="InParanoid" id="A0A0D2AWC0"/>
<proteinExistence type="predicted"/>
<dbReference type="Pfam" id="PF06985">
    <property type="entry name" value="HET"/>
    <property type="match status" value="1"/>
</dbReference>
<organism evidence="2 3">
    <name type="scientific">Verruconis gallopava</name>
    <dbReference type="NCBI Taxonomy" id="253628"/>
    <lineage>
        <taxon>Eukaryota</taxon>
        <taxon>Fungi</taxon>
        <taxon>Dikarya</taxon>
        <taxon>Ascomycota</taxon>
        <taxon>Pezizomycotina</taxon>
        <taxon>Dothideomycetes</taxon>
        <taxon>Pleosporomycetidae</taxon>
        <taxon>Venturiales</taxon>
        <taxon>Sympoventuriaceae</taxon>
        <taxon>Verruconis</taxon>
    </lineage>
</organism>
<dbReference type="HOGENOM" id="CLU_004184_3_4_1"/>
<gene>
    <name evidence="2" type="ORF">PV09_05219</name>
</gene>
<sequence length="439" mass="50892">MDLETKDRSTWQRCHRIARDLYLYKPPPDTTPFTYEPLDTSRRQIRLFRLGTPVHGILTGELRHVDLDNHEADDINYWALSYTWGSSNETELIMINGKPFRVRSNLFDFLEIVSEKRWDAFTRDLWIDQLCIDQSTISERNHQVLLMADIYHSASMVVVWLGVSSNTAHNFILQAQWLSQPGRKLQDWVKSETTFSGETLYTLKPNPKVATFFEHEYWSRLWIVQELILAHDITVYTGVDRISWTDLTRFVNDVREIRDLNPGKVFHDFGQHHVPPHADFLLSMAMTGRNSTSLFQAVQRLHYNRCYDARDKIYGLMAIVSSDAGIVVDYSKTAAEVFLDAVQVVMKEITIESETAPCTLRIIQNVEDRLSTLCYASMKEMLPADLIGGSVRARMKLFQSMVGEHGRAEWFQALRNGELSQWARKRFEGFLIEQKEVAT</sequence>
<accession>A0A0D2AWC0</accession>
<dbReference type="InterPro" id="IPR010730">
    <property type="entry name" value="HET"/>
</dbReference>
<evidence type="ECO:0000313" key="3">
    <source>
        <dbReference type="Proteomes" id="UP000053259"/>
    </source>
</evidence>
<name>A0A0D2AWC0_9PEZI</name>
<dbReference type="RefSeq" id="XP_016213318.1">
    <property type="nucleotide sequence ID" value="XM_016358699.1"/>
</dbReference>
<dbReference type="GeneID" id="27313192"/>
<dbReference type="InterPro" id="IPR052895">
    <property type="entry name" value="HetReg/Transcr_Mod"/>
</dbReference>
<dbReference type="PANTHER" id="PTHR24148:SF73">
    <property type="entry name" value="HET DOMAIN PROTEIN (AFU_ORTHOLOGUE AFUA_8G01020)"/>
    <property type="match status" value="1"/>
</dbReference>
<dbReference type="STRING" id="253628.A0A0D2AWC0"/>